<dbReference type="RefSeq" id="WP_025228077.1">
    <property type="nucleotide sequence ID" value="NZ_CP007139.1"/>
</dbReference>
<dbReference type="KEGG" id="fgi:OP10G_4685"/>
<evidence type="ECO:0000313" key="4">
    <source>
        <dbReference type="Proteomes" id="UP000027982"/>
    </source>
</evidence>
<comment type="similarity">
    <text evidence="1 2">Belongs to the phD/YefM antitoxin family.</text>
</comment>
<dbReference type="SUPFAM" id="SSF143120">
    <property type="entry name" value="YefM-like"/>
    <property type="match status" value="1"/>
</dbReference>
<proteinExistence type="inferred from homology"/>
<dbReference type="NCBIfam" id="TIGR01552">
    <property type="entry name" value="phd_fam"/>
    <property type="match status" value="1"/>
</dbReference>
<dbReference type="Proteomes" id="UP000027982">
    <property type="component" value="Chromosome"/>
</dbReference>
<gene>
    <name evidence="3" type="ORF">OP10G_4685</name>
</gene>
<dbReference type="Pfam" id="PF02604">
    <property type="entry name" value="PhdYeFM_antitox"/>
    <property type="match status" value="1"/>
</dbReference>
<dbReference type="HOGENOM" id="CLU_163140_3_1_0"/>
<sequence>MKQVNVHEAKTHLSRLLDEVEAGEDIVIARGGKPAVRLVPFGGDRPGVIGLLKGKMTVSDDFDDPLPEDLLDLFEGKAE</sequence>
<protein>
    <recommendedName>
        <fullName evidence="2">Antitoxin</fullName>
    </recommendedName>
</protein>
<comment type="function">
    <text evidence="2">Antitoxin component of a type II toxin-antitoxin (TA) system.</text>
</comment>
<reference evidence="3 4" key="1">
    <citation type="journal article" date="2014" name="PLoS ONE">
        <title>The first complete genome sequence of the class fimbriimonadia in the phylum armatimonadetes.</title>
        <authorList>
            <person name="Hu Z.Y."/>
            <person name="Wang Y.Z."/>
            <person name="Im W.T."/>
            <person name="Wang S.Y."/>
            <person name="Zhao G.P."/>
            <person name="Zheng H.J."/>
            <person name="Quan Z.X."/>
        </authorList>
    </citation>
    <scope>NUCLEOTIDE SEQUENCE [LARGE SCALE GENOMIC DNA]</scope>
    <source>
        <strain evidence="3">Gsoil 348</strain>
    </source>
</reference>
<dbReference type="InterPro" id="IPR051416">
    <property type="entry name" value="phD-YefM_TA_antitoxins"/>
</dbReference>
<dbReference type="PANTHER" id="PTHR35377">
    <property type="entry name" value="ANTITOXIN VAPB49-RELATED-RELATED"/>
    <property type="match status" value="1"/>
</dbReference>
<dbReference type="InterPro" id="IPR036165">
    <property type="entry name" value="YefM-like_sf"/>
</dbReference>
<dbReference type="EMBL" id="CP007139">
    <property type="protein sequence ID" value="AIE88053.1"/>
    <property type="molecule type" value="Genomic_DNA"/>
</dbReference>
<dbReference type="Gene3D" id="3.40.1620.10">
    <property type="entry name" value="YefM-like domain"/>
    <property type="match status" value="1"/>
</dbReference>
<dbReference type="AlphaFoldDB" id="A0A068NX41"/>
<evidence type="ECO:0000256" key="1">
    <source>
        <dbReference type="ARBA" id="ARBA00009981"/>
    </source>
</evidence>
<organism evidence="3 4">
    <name type="scientific">Fimbriimonas ginsengisoli Gsoil 348</name>
    <dbReference type="NCBI Taxonomy" id="661478"/>
    <lineage>
        <taxon>Bacteria</taxon>
        <taxon>Bacillati</taxon>
        <taxon>Armatimonadota</taxon>
        <taxon>Fimbriimonadia</taxon>
        <taxon>Fimbriimonadales</taxon>
        <taxon>Fimbriimonadaceae</taxon>
        <taxon>Fimbriimonas</taxon>
    </lineage>
</organism>
<name>A0A068NX41_FIMGI</name>
<evidence type="ECO:0000313" key="3">
    <source>
        <dbReference type="EMBL" id="AIE88053.1"/>
    </source>
</evidence>
<accession>A0A068NX41</accession>
<keyword evidence="4" id="KW-1185">Reference proteome</keyword>
<dbReference type="eggNOG" id="COG4118">
    <property type="taxonomic scope" value="Bacteria"/>
</dbReference>
<dbReference type="OrthoDB" id="9800503at2"/>
<evidence type="ECO:0000256" key="2">
    <source>
        <dbReference type="RuleBase" id="RU362080"/>
    </source>
</evidence>
<dbReference type="InterPro" id="IPR006442">
    <property type="entry name" value="Antitoxin_Phd/YefM"/>
</dbReference>
<dbReference type="STRING" id="661478.OP10G_4685"/>